<keyword evidence="1" id="KW-1133">Transmembrane helix</keyword>
<gene>
    <name evidence="2" type="ORF">GALL_475010</name>
</gene>
<accession>A0A1J5Q4T3</accession>
<sequence>MLWKVKVTPLRVTVAPEATVVAKVKLVVLASIVVANVLVPAAMELFSVNAVLSPVVALVPYLLSASVMTDPVGTGAV</sequence>
<name>A0A1J5Q4T3_9ZZZZ</name>
<proteinExistence type="predicted"/>
<reference evidence="2" key="1">
    <citation type="submission" date="2016-10" db="EMBL/GenBank/DDBJ databases">
        <title>Sequence of Gallionella enrichment culture.</title>
        <authorList>
            <person name="Poehlein A."/>
            <person name="Muehling M."/>
            <person name="Daniel R."/>
        </authorList>
    </citation>
    <scope>NUCLEOTIDE SEQUENCE</scope>
</reference>
<keyword evidence="1" id="KW-0472">Membrane</keyword>
<evidence type="ECO:0000313" key="2">
    <source>
        <dbReference type="EMBL" id="OIQ70885.1"/>
    </source>
</evidence>
<protein>
    <submittedName>
        <fullName evidence="2">Uncharacterized protein</fullName>
    </submittedName>
</protein>
<feature type="transmembrane region" description="Helical" evidence="1">
    <location>
        <begin position="46"/>
        <end position="63"/>
    </location>
</feature>
<comment type="caution">
    <text evidence="2">The sequence shown here is derived from an EMBL/GenBank/DDBJ whole genome shotgun (WGS) entry which is preliminary data.</text>
</comment>
<feature type="transmembrane region" description="Helical" evidence="1">
    <location>
        <begin position="20"/>
        <end position="39"/>
    </location>
</feature>
<keyword evidence="1" id="KW-0812">Transmembrane</keyword>
<dbReference type="AlphaFoldDB" id="A0A1J5Q4T3"/>
<organism evidence="2">
    <name type="scientific">mine drainage metagenome</name>
    <dbReference type="NCBI Taxonomy" id="410659"/>
    <lineage>
        <taxon>unclassified sequences</taxon>
        <taxon>metagenomes</taxon>
        <taxon>ecological metagenomes</taxon>
    </lineage>
</organism>
<dbReference type="EMBL" id="MLJW01003979">
    <property type="protein sequence ID" value="OIQ70885.1"/>
    <property type="molecule type" value="Genomic_DNA"/>
</dbReference>
<evidence type="ECO:0000256" key="1">
    <source>
        <dbReference type="SAM" id="Phobius"/>
    </source>
</evidence>